<dbReference type="AlphaFoldDB" id="A0AA89BPM6"/>
<dbReference type="SUPFAM" id="SSF57756">
    <property type="entry name" value="Retrovirus zinc finger-like domains"/>
    <property type="match status" value="1"/>
</dbReference>
<proteinExistence type="predicted"/>
<evidence type="ECO:0000256" key="1">
    <source>
        <dbReference type="PROSITE-ProRule" id="PRU00047"/>
    </source>
</evidence>
<feature type="region of interest" description="Disordered" evidence="2">
    <location>
        <begin position="1"/>
        <end position="29"/>
    </location>
</feature>
<accession>A0AA89BPM6</accession>
<feature type="compositionally biased region" description="Basic and acidic residues" evidence="2">
    <location>
        <begin position="1"/>
        <end position="12"/>
    </location>
</feature>
<reference evidence="4" key="1">
    <citation type="submission" date="2019-08" db="EMBL/GenBank/DDBJ databases">
        <title>The improved chromosome-level genome for the pearl oyster Pinctada fucata martensii using PacBio sequencing and Hi-C.</title>
        <authorList>
            <person name="Zheng Z."/>
        </authorList>
    </citation>
    <scope>NUCLEOTIDE SEQUENCE</scope>
    <source>
        <strain evidence="4">ZZ-2019</strain>
        <tissue evidence="4">Adductor muscle</tissue>
    </source>
</reference>
<keyword evidence="1" id="KW-0479">Metal-binding</keyword>
<dbReference type="PROSITE" id="PS50158">
    <property type="entry name" value="ZF_CCHC"/>
    <property type="match status" value="1"/>
</dbReference>
<dbReference type="InterPro" id="IPR001878">
    <property type="entry name" value="Znf_CCHC"/>
</dbReference>
<dbReference type="InterPro" id="IPR036875">
    <property type="entry name" value="Znf_CCHC_sf"/>
</dbReference>
<dbReference type="GO" id="GO:0003676">
    <property type="term" value="F:nucleic acid binding"/>
    <property type="evidence" value="ECO:0007669"/>
    <property type="project" value="InterPro"/>
</dbReference>
<evidence type="ECO:0000313" key="5">
    <source>
        <dbReference type="Proteomes" id="UP001186944"/>
    </source>
</evidence>
<protein>
    <recommendedName>
        <fullName evidence="3">CCHC-type domain-containing protein</fullName>
    </recommendedName>
</protein>
<dbReference type="Proteomes" id="UP001186944">
    <property type="component" value="Unassembled WGS sequence"/>
</dbReference>
<gene>
    <name evidence="4" type="ORF">FSP39_013990</name>
</gene>
<feature type="domain" description="CCHC-type" evidence="3">
    <location>
        <begin position="231"/>
        <end position="245"/>
    </location>
</feature>
<comment type="caution">
    <text evidence="4">The sequence shown here is derived from an EMBL/GenBank/DDBJ whole genome shotgun (WGS) entry which is preliminary data.</text>
</comment>
<dbReference type="Gene3D" id="4.10.60.10">
    <property type="entry name" value="Zinc finger, CCHC-type"/>
    <property type="match status" value="1"/>
</dbReference>
<evidence type="ECO:0000313" key="4">
    <source>
        <dbReference type="EMBL" id="KAK3090715.1"/>
    </source>
</evidence>
<keyword evidence="1" id="KW-0863">Zinc-finger</keyword>
<dbReference type="EMBL" id="VSWD01000010">
    <property type="protein sequence ID" value="KAK3090715.1"/>
    <property type="molecule type" value="Genomic_DNA"/>
</dbReference>
<name>A0AA89BPM6_PINIB</name>
<feature type="compositionally biased region" description="Polar residues" evidence="2">
    <location>
        <begin position="13"/>
        <end position="29"/>
    </location>
</feature>
<feature type="region of interest" description="Disordered" evidence="2">
    <location>
        <begin position="180"/>
        <end position="221"/>
    </location>
</feature>
<evidence type="ECO:0000259" key="3">
    <source>
        <dbReference type="PROSITE" id="PS50158"/>
    </source>
</evidence>
<feature type="compositionally biased region" description="Polar residues" evidence="2">
    <location>
        <begin position="194"/>
        <end position="221"/>
    </location>
</feature>
<keyword evidence="5" id="KW-1185">Reference proteome</keyword>
<sequence>MSDSDHEAEKLLQDSTEPMEQDQTASISTAGENFGVSDAVNLLQTAINNQFSTLSKQLLSEQKVNAQSLSKKLKEKSTTKFKGEGNRVQYEFNEDLIEDLDGLADLVSSVPGTRKAVRAIRSKLTHRNKLIRIADASPAGWRTVHEYECNDYASDSDDDKKIRSAENRALRSIKRGRSYRSTPYTRNIPAAAGSATSHEYNSAGTTSNFRPQSGYTYNNVTRRTPQPTDICYKCWQQGHWKNRCPLNTQPTVQGASGSSKQ</sequence>
<evidence type="ECO:0000256" key="2">
    <source>
        <dbReference type="SAM" id="MobiDB-lite"/>
    </source>
</evidence>
<keyword evidence="1" id="KW-0862">Zinc</keyword>
<dbReference type="GO" id="GO:0008270">
    <property type="term" value="F:zinc ion binding"/>
    <property type="evidence" value="ECO:0007669"/>
    <property type="project" value="UniProtKB-KW"/>
</dbReference>
<organism evidence="4 5">
    <name type="scientific">Pinctada imbricata</name>
    <name type="common">Atlantic pearl-oyster</name>
    <name type="synonym">Pinctada martensii</name>
    <dbReference type="NCBI Taxonomy" id="66713"/>
    <lineage>
        <taxon>Eukaryota</taxon>
        <taxon>Metazoa</taxon>
        <taxon>Spiralia</taxon>
        <taxon>Lophotrochozoa</taxon>
        <taxon>Mollusca</taxon>
        <taxon>Bivalvia</taxon>
        <taxon>Autobranchia</taxon>
        <taxon>Pteriomorphia</taxon>
        <taxon>Pterioida</taxon>
        <taxon>Pterioidea</taxon>
        <taxon>Pteriidae</taxon>
        <taxon>Pinctada</taxon>
    </lineage>
</organism>